<name>A0ABQ9F1Z9_TEGGR</name>
<protein>
    <submittedName>
        <fullName evidence="2">Uncharacterized protein</fullName>
    </submittedName>
</protein>
<proteinExistence type="predicted"/>
<keyword evidence="1" id="KW-0812">Transmembrane</keyword>
<gene>
    <name evidence="2" type="ORF">KUTeg_010779</name>
</gene>
<keyword evidence="1" id="KW-1133">Transmembrane helix</keyword>
<evidence type="ECO:0000313" key="3">
    <source>
        <dbReference type="Proteomes" id="UP001217089"/>
    </source>
</evidence>
<comment type="caution">
    <text evidence="2">The sequence shown here is derived from an EMBL/GenBank/DDBJ whole genome shotgun (WGS) entry which is preliminary data.</text>
</comment>
<reference evidence="2 3" key="1">
    <citation type="submission" date="2022-12" db="EMBL/GenBank/DDBJ databases">
        <title>Chromosome-level genome of Tegillarca granosa.</title>
        <authorList>
            <person name="Kim J."/>
        </authorList>
    </citation>
    <scope>NUCLEOTIDE SEQUENCE [LARGE SCALE GENOMIC DNA]</scope>
    <source>
        <strain evidence="2">Teg-2019</strain>
        <tissue evidence="2">Adductor muscle</tissue>
    </source>
</reference>
<dbReference type="EMBL" id="JARBDR010000496">
    <property type="protein sequence ID" value="KAJ8311424.1"/>
    <property type="molecule type" value="Genomic_DNA"/>
</dbReference>
<keyword evidence="3" id="KW-1185">Reference proteome</keyword>
<organism evidence="2 3">
    <name type="scientific">Tegillarca granosa</name>
    <name type="common">Malaysian cockle</name>
    <name type="synonym">Anadara granosa</name>
    <dbReference type="NCBI Taxonomy" id="220873"/>
    <lineage>
        <taxon>Eukaryota</taxon>
        <taxon>Metazoa</taxon>
        <taxon>Spiralia</taxon>
        <taxon>Lophotrochozoa</taxon>
        <taxon>Mollusca</taxon>
        <taxon>Bivalvia</taxon>
        <taxon>Autobranchia</taxon>
        <taxon>Pteriomorphia</taxon>
        <taxon>Arcoida</taxon>
        <taxon>Arcoidea</taxon>
        <taxon>Arcidae</taxon>
        <taxon>Tegillarca</taxon>
    </lineage>
</organism>
<evidence type="ECO:0000313" key="2">
    <source>
        <dbReference type="EMBL" id="KAJ8311424.1"/>
    </source>
</evidence>
<sequence>MGTEHAVEVYNTENKTSFDEPYNLTVSEINYAIFVKNIPGFLFFIIVSVIGTFGNANIIFCTGENLTNQITEQP</sequence>
<feature type="transmembrane region" description="Helical" evidence="1">
    <location>
        <begin position="41"/>
        <end position="60"/>
    </location>
</feature>
<dbReference type="Proteomes" id="UP001217089">
    <property type="component" value="Unassembled WGS sequence"/>
</dbReference>
<accession>A0ABQ9F1Z9</accession>
<evidence type="ECO:0000256" key="1">
    <source>
        <dbReference type="SAM" id="Phobius"/>
    </source>
</evidence>
<keyword evidence="1" id="KW-0472">Membrane</keyword>